<dbReference type="PRINTS" id="PR00463">
    <property type="entry name" value="EP450I"/>
</dbReference>
<evidence type="ECO:0000256" key="4">
    <source>
        <dbReference type="ARBA" id="ARBA00022723"/>
    </source>
</evidence>
<comment type="cofactor">
    <cofactor evidence="1 8">
        <name>heme</name>
        <dbReference type="ChEBI" id="CHEBI:30413"/>
    </cofactor>
</comment>
<dbReference type="STRING" id="1043004.A0A074WW26"/>
<feature type="transmembrane region" description="Helical" evidence="10">
    <location>
        <begin position="6"/>
        <end position="24"/>
    </location>
</feature>
<dbReference type="HOGENOM" id="CLU_001570_14_0_1"/>
<evidence type="ECO:0000313" key="12">
    <source>
        <dbReference type="Proteomes" id="UP000027730"/>
    </source>
</evidence>
<dbReference type="GO" id="GO:0005506">
    <property type="term" value="F:iron ion binding"/>
    <property type="evidence" value="ECO:0007669"/>
    <property type="project" value="InterPro"/>
</dbReference>
<dbReference type="InterPro" id="IPR017972">
    <property type="entry name" value="Cyt_P450_CS"/>
</dbReference>
<dbReference type="GO" id="GO:0004497">
    <property type="term" value="F:monooxygenase activity"/>
    <property type="evidence" value="ECO:0007669"/>
    <property type="project" value="UniProtKB-KW"/>
</dbReference>
<evidence type="ECO:0000256" key="9">
    <source>
        <dbReference type="RuleBase" id="RU000461"/>
    </source>
</evidence>
<evidence type="ECO:0000256" key="8">
    <source>
        <dbReference type="PIRSR" id="PIRSR602401-1"/>
    </source>
</evidence>
<dbReference type="Gene3D" id="1.10.630.10">
    <property type="entry name" value="Cytochrome P450"/>
    <property type="match status" value="1"/>
</dbReference>
<organism evidence="11 12">
    <name type="scientific">Aureobasidium namibiae CBS 147.97</name>
    <dbReference type="NCBI Taxonomy" id="1043004"/>
    <lineage>
        <taxon>Eukaryota</taxon>
        <taxon>Fungi</taxon>
        <taxon>Dikarya</taxon>
        <taxon>Ascomycota</taxon>
        <taxon>Pezizomycotina</taxon>
        <taxon>Dothideomycetes</taxon>
        <taxon>Dothideomycetidae</taxon>
        <taxon>Dothideales</taxon>
        <taxon>Saccotheciaceae</taxon>
        <taxon>Aureobasidium</taxon>
    </lineage>
</organism>
<keyword evidence="10" id="KW-1133">Transmembrane helix</keyword>
<keyword evidence="7 9" id="KW-0503">Monooxygenase</keyword>
<evidence type="ECO:0000256" key="2">
    <source>
        <dbReference type="ARBA" id="ARBA00010617"/>
    </source>
</evidence>
<evidence type="ECO:0000256" key="5">
    <source>
        <dbReference type="ARBA" id="ARBA00023002"/>
    </source>
</evidence>
<dbReference type="Proteomes" id="UP000027730">
    <property type="component" value="Unassembled WGS sequence"/>
</dbReference>
<comment type="similarity">
    <text evidence="2 9">Belongs to the cytochrome P450 family.</text>
</comment>
<keyword evidence="12" id="KW-1185">Reference proteome</keyword>
<evidence type="ECO:0000256" key="1">
    <source>
        <dbReference type="ARBA" id="ARBA00001971"/>
    </source>
</evidence>
<evidence type="ECO:0000256" key="6">
    <source>
        <dbReference type="ARBA" id="ARBA00023004"/>
    </source>
</evidence>
<dbReference type="PANTHER" id="PTHR24305">
    <property type="entry name" value="CYTOCHROME P450"/>
    <property type="match status" value="1"/>
</dbReference>
<dbReference type="PANTHER" id="PTHR24305:SF29">
    <property type="entry name" value="BENZOATE-PARA-HYDROXYLASE"/>
    <property type="match status" value="1"/>
</dbReference>
<dbReference type="AlphaFoldDB" id="A0A074WW26"/>
<dbReference type="Pfam" id="PF00067">
    <property type="entry name" value="p450"/>
    <property type="match status" value="1"/>
</dbReference>
<keyword evidence="10" id="KW-0812">Transmembrane</keyword>
<dbReference type="GO" id="GO:0020037">
    <property type="term" value="F:heme binding"/>
    <property type="evidence" value="ECO:0007669"/>
    <property type="project" value="InterPro"/>
</dbReference>
<dbReference type="SUPFAM" id="SSF48264">
    <property type="entry name" value="Cytochrome P450"/>
    <property type="match status" value="1"/>
</dbReference>
<dbReference type="GO" id="GO:0016705">
    <property type="term" value="F:oxidoreductase activity, acting on paired donors, with incorporation or reduction of molecular oxygen"/>
    <property type="evidence" value="ECO:0007669"/>
    <property type="project" value="InterPro"/>
</dbReference>
<evidence type="ECO:0000256" key="7">
    <source>
        <dbReference type="ARBA" id="ARBA00023033"/>
    </source>
</evidence>
<dbReference type="PRINTS" id="PR00385">
    <property type="entry name" value="P450"/>
</dbReference>
<dbReference type="EMBL" id="KL584705">
    <property type="protein sequence ID" value="KEQ75714.1"/>
    <property type="molecule type" value="Genomic_DNA"/>
</dbReference>
<name>A0A074WW26_9PEZI</name>
<evidence type="ECO:0000256" key="3">
    <source>
        <dbReference type="ARBA" id="ARBA00022617"/>
    </source>
</evidence>
<protein>
    <submittedName>
        <fullName evidence="11">Cytochrome p450 benzoate 4-monooxygenase</fullName>
    </submittedName>
</protein>
<keyword evidence="4 8" id="KW-0479">Metal-binding</keyword>
<feature type="binding site" description="axial binding residue" evidence="8">
    <location>
        <position position="468"/>
    </location>
    <ligand>
        <name>heme</name>
        <dbReference type="ChEBI" id="CHEBI:30413"/>
    </ligand>
    <ligandPart>
        <name>Fe</name>
        <dbReference type="ChEBI" id="CHEBI:18248"/>
    </ligandPart>
</feature>
<dbReference type="InterPro" id="IPR001128">
    <property type="entry name" value="Cyt_P450"/>
</dbReference>
<dbReference type="InterPro" id="IPR036396">
    <property type="entry name" value="Cyt_P450_sf"/>
</dbReference>
<keyword evidence="10" id="KW-0472">Membrane</keyword>
<dbReference type="InterPro" id="IPR002401">
    <property type="entry name" value="Cyt_P450_E_grp-I"/>
</dbReference>
<proteinExistence type="inferred from homology"/>
<gene>
    <name evidence="11" type="ORF">M436DRAFT_40857</name>
</gene>
<keyword evidence="5 9" id="KW-0560">Oxidoreductase</keyword>
<keyword evidence="6 8" id="KW-0408">Iron</keyword>
<dbReference type="GeneID" id="25409457"/>
<dbReference type="RefSeq" id="XP_013429419.1">
    <property type="nucleotide sequence ID" value="XM_013573965.1"/>
</dbReference>
<sequence>MDLLTYILLTLILLPLWITLYYFIPYLTTFSPLHSFPGPPFAKFSNLWLAYHSRRRKRYSAIHSAHRKYGTLVRVGYNHISIASEEAISLVYAHGTGWLKSEFYDAFVSGVPGVFNTRDRAQHARKRRVVAHAFSPGAVGRFEPYMAEDLETWVGKLDSIAKEAEEEGSEYKSVNMMPWCTYIAFDIIGHLAFGKAFGMVKTGRDECVSQRPDGYMTRIAGAETLNRRGEVSATLGWMPALRPFAEFLPDAFFSRGLQSVKDLHGIAALAVSQRLDAVQQEMAKESDRHDILALLLKAKDPDGEAVPYEEVVSEALTQLIAGSDTISNTACAIIYLILAGERDAPGTILPRLQRELDAAIPGNEKVAMHKQIKNAEFLKRCIHEGMRLHSTSALRLPRIVTSAEGVCFEGHHFPMGTVLSVPSFTLHHDLDIWGDDVEVFNPDRWLPERLTQRQKMAFITFSHGPRACVGQNVAMMELQLIVATLFRRYDLELQQEELKCSEGFTKKPVEYWVGIKRRV</sequence>
<dbReference type="OrthoDB" id="1470350at2759"/>
<evidence type="ECO:0000256" key="10">
    <source>
        <dbReference type="SAM" id="Phobius"/>
    </source>
</evidence>
<dbReference type="InterPro" id="IPR050121">
    <property type="entry name" value="Cytochrome_P450_monoxygenase"/>
</dbReference>
<keyword evidence="3 8" id="KW-0349">Heme</keyword>
<evidence type="ECO:0000313" key="11">
    <source>
        <dbReference type="EMBL" id="KEQ75714.1"/>
    </source>
</evidence>
<dbReference type="PROSITE" id="PS00086">
    <property type="entry name" value="CYTOCHROME_P450"/>
    <property type="match status" value="1"/>
</dbReference>
<dbReference type="CDD" id="cd11061">
    <property type="entry name" value="CYP67-like"/>
    <property type="match status" value="1"/>
</dbReference>
<accession>A0A074WW26</accession>
<reference evidence="11 12" key="1">
    <citation type="journal article" date="2014" name="BMC Genomics">
        <title>Genome sequencing of four Aureobasidium pullulans varieties: biotechnological potential, stress tolerance, and description of new species.</title>
        <authorList>
            <person name="Gostin Ar C."/>
            <person name="Ohm R.A."/>
            <person name="Kogej T."/>
            <person name="Sonjak S."/>
            <person name="Turk M."/>
            <person name="Zajc J."/>
            <person name="Zalar P."/>
            <person name="Grube M."/>
            <person name="Sun H."/>
            <person name="Han J."/>
            <person name="Sharma A."/>
            <person name="Chiniquy J."/>
            <person name="Ngan C.Y."/>
            <person name="Lipzen A."/>
            <person name="Barry K."/>
            <person name="Grigoriev I.V."/>
            <person name="Gunde-Cimerman N."/>
        </authorList>
    </citation>
    <scope>NUCLEOTIDE SEQUENCE [LARGE SCALE GENOMIC DNA]</scope>
    <source>
        <strain evidence="11 12">CBS 147.97</strain>
    </source>
</reference>